<gene>
    <name evidence="3" type="ORF">SAMN05216297_107284</name>
</gene>
<keyword evidence="1" id="KW-0812">Transmembrane</keyword>
<reference evidence="4" key="1">
    <citation type="submission" date="2016-10" db="EMBL/GenBank/DDBJ databases">
        <authorList>
            <person name="Varghese N."/>
            <person name="Submissions S."/>
        </authorList>
    </citation>
    <scope>NUCLEOTIDE SEQUENCE [LARGE SCALE GENOMIC DNA]</scope>
    <source>
        <strain evidence="4">CGMCC 1.10370</strain>
    </source>
</reference>
<keyword evidence="1" id="KW-0472">Membrane</keyword>
<dbReference type="RefSeq" id="WP_091494766.1">
    <property type="nucleotide sequence ID" value="NZ_FOMH01000007.1"/>
</dbReference>
<sequence>MKHFQKPTEEEKDNWSHNPDNWIWGLFYYNPKDKRMFPPKRIKEMGWTINFANPNSVFLCVIMILILMILCESVKR</sequence>
<accession>A0A1I1S9F0</accession>
<dbReference type="Proteomes" id="UP000199672">
    <property type="component" value="Unassembled WGS sequence"/>
</dbReference>
<feature type="domain" description="DUF5808" evidence="2">
    <location>
        <begin position="31"/>
        <end position="54"/>
    </location>
</feature>
<keyword evidence="1" id="KW-1133">Transmembrane helix</keyword>
<dbReference type="STRING" id="739143.SAMN05216297_107284"/>
<dbReference type="AlphaFoldDB" id="A0A1I1S9F0"/>
<dbReference type="InterPro" id="IPR043831">
    <property type="entry name" value="DUF5808"/>
</dbReference>
<name>A0A1I1S9F0_9FLAO</name>
<feature type="transmembrane region" description="Helical" evidence="1">
    <location>
        <begin position="51"/>
        <end position="71"/>
    </location>
</feature>
<organism evidence="3 4">
    <name type="scientific">Flavobacterium phragmitis</name>
    <dbReference type="NCBI Taxonomy" id="739143"/>
    <lineage>
        <taxon>Bacteria</taxon>
        <taxon>Pseudomonadati</taxon>
        <taxon>Bacteroidota</taxon>
        <taxon>Flavobacteriia</taxon>
        <taxon>Flavobacteriales</taxon>
        <taxon>Flavobacteriaceae</taxon>
        <taxon>Flavobacterium</taxon>
    </lineage>
</organism>
<dbReference type="Pfam" id="PF19124">
    <property type="entry name" value="DUF5808"/>
    <property type="match status" value="1"/>
</dbReference>
<dbReference type="EMBL" id="FOMH01000007">
    <property type="protein sequence ID" value="SFD40483.1"/>
    <property type="molecule type" value="Genomic_DNA"/>
</dbReference>
<protein>
    <recommendedName>
        <fullName evidence="2">DUF5808 domain-containing protein</fullName>
    </recommendedName>
</protein>
<evidence type="ECO:0000313" key="4">
    <source>
        <dbReference type="Proteomes" id="UP000199672"/>
    </source>
</evidence>
<proteinExistence type="predicted"/>
<keyword evidence="4" id="KW-1185">Reference proteome</keyword>
<evidence type="ECO:0000256" key="1">
    <source>
        <dbReference type="SAM" id="Phobius"/>
    </source>
</evidence>
<evidence type="ECO:0000313" key="3">
    <source>
        <dbReference type="EMBL" id="SFD40483.1"/>
    </source>
</evidence>
<evidence type="ECO:0000259" key="2">
    <source>
        <dbReference type="Pfam" id="PF19124"/>
    </source>
</evidence>
<dbReference type="OrthoDB" id="157646at2"/>